<evidence type="ECO:0000259" key="10">
    <source>
        <dbReference type="PROSITE" id="PS50887"/>
    </source>
</evidence>
<dbReference type="CDD" id="cd01949">
    <property type="entry name" value="GGDEF"/>
    <property type="match status" value="1"/>
</dbReference>
<evidence type="ECO:0000256" key="7">
    <source>
        <dbReference type="ARBA" id="ARBA00024867"/>
    </source>
</evidence>
<sequence>MEEKKKKILVADDSVLANKITTDILKKAGYDVVNAFDGEETLELIQKERPDLLLTDIVMPKLSGLDVCKIIRDDPVYNLMPIIILTMQGQEEDKLRGLELGADDYIVKPFNEKELLIRVRNLFKRIDRNRLANPLTGLHGNLDITMEMTRRLEAGEKFAVLYIDLDNFKAFNDYYGFSRGDRGIKLLADIIVEADHKVGDTRDFIGHIGGDDFVVITTTDKMELLSQEIIKAFDSSIKLLYNEEDIKRGYIITKDRRGHEMKYPIMTVSIGIVVNEDHRFKSPLEIGEVAAELKAVAKNMAFKSSYFIDRRRR</sequence>
<dbReference type="InterPro" id="IPR039420">
    <property type="entry name" value="WalR-like"/>
</dbReference>
<organism evidence="11 12">
    <name type="scientific">Calorimonas adulescens</name>
    <dbReference type="NCBI Taxonomy" id="2606906"/>
    <lineage>
        <taxon>Bacteria</taxon>
        <taxon>Bacillati</taxon>
        <taxon>Bacillota</taxon>
        <taxon>Clostridia</taxon>
        <taxon>Thermoanaerobacterales</taxon>
        <taxon>Thermoanaerobacteraceae</taxon>
        <taxon>Calorimonas</taxon>
    </lineage>
</organism>
<dbReference type="Proteomes" id="UP000322976">
    <property type="component" value="Unassembled WGS sequence"/>
</dbReference>
<dbReference type="SMART" id="SM00267">
    <property type="entry name" value="GGDEF"/>
    <property type="match status" value="1"/>
</dbReference>
<dbReference type="Gene3D" id="3.40.50.2300">
    <property type="match status" value="1"/>
</dbReference>
<dbReference type="PROSITE" id="PS50887">
    <property type="entry name" value="GGDEF"/>
    <property type="match status" value="1"/>
</dbReference>
<keyword evidence="4" id="KW-0805">Transcription regulation</keyword>
<dbReference type="GO" id="GO:0000156">
    <property type="term" value="F:phosphorelay response regulator activity"/>
    <property type="evidence" value="ECO:0007669"/>
    <property type="project" value="TreeGrafter"/>
</dbReference>
<keyword evidence="6" id="KW-0804">Transcription</keyword>
<dbReference type="GO" id="GO:0006355">
    <property type="term" value="P:regulation of DNA-templated transcription"/>
    <property type="evidence" value="ECO:0007669"/>
    <property type="project" value="TreeGrafter"/>
</dbReference>
<comment type="function">
    <text evidence="7">May play the central regulatory role in sporulation. It may be an element of the effector pathway responsible for the activation of sporulation genes in response to nutritional stress. Spo0A may act in concert with spo0H (a sigma factor) to control the expression of some genes that are critical to the sporulation process.</text>
</comment>
<dbReference type="SUPFAM" id="SSF55073">
    <property type="entry name" value="Nucleotide cyclase"/>
    <property type="match status" value="1"/>
</dbReference>
<dbReference type="Pfam" id="PF00990">
    <property type="entry name" value="GGDEF"/>
    <property type="match status" value="1"/>
</dbReference>
<dbReference type="EMBL" id="VTPS01000004">
    <property type="protein sequence ID" value="TZE82770.1"/>
    <property type="molecule type" value="Genomic_DNA"/>
</dbReference>
<evidence type="ECO:0000313" key="12">
    <source>
        <dbReference type="Proteomes" id="UP000322976"/>
    </source>
</evidence>
<dbReference type="PANTHER" id="PTHR48111">
    <property type="entry name" value="REGULATOR OF RPOS"/>
    <property type="match status" value="1"/>
</dbReference>
<dbReference type="GO" id="GO:0000976">
    <property type="term" value="F:transcription cis-regulatory region binding"/>
    <property type="evidence" value="ECO:0007669"/>
    <property type="project" value="TreeGrafter"/>
</dbReference>
<dbReference type="RefSeq" id="WP_149544683.1">
    <property type="nucleotide sequence ID" value="NZ_VTPS01000004.1"/>
</dbReference>
<dbReference type="InterPro" id="IPR043128">
    <property type="entry name" value="Rev_trsase/Diguanyl_cyclase"/>
</dbReference>
<proteinExistence type="predicted"/>
<dbReference type="SUPFAM" id="SSF52172">
    <property type="entry name" value="CheY-like"/>
    <property type="match status" value="1"/>
</dbReference>
<feature type="domain" description="Response regulatory" evidence="9">
    <location>
        <begin position="7"/>
        <end position="123"/>
    </location>
</feature>
<dbReference type="Gene3D" id="6.10.250.690">
    <property type="match status" value="1"/>
</dbReference>
<dbReference type="PANTHER" id="PTHR48111:SF1">
    <property type="entry name" value="TWO-COMPONENT RESPONSE REGULATOR ORR33"/>
    <property type="match status" value="1"/>
</dbReference>
<protein>
    <recommendedName>
        <fullName evidence="1">Stage 0 sporulation protein A homolog</fullName>
    </recommendedName>
</protein>
<keyword evidence="12" id="KW-1185">Reference proteome</keyword>
<accession>A0A5D8QDL1</accession>
<gene>
    <name evidence="11" type="ORF">FWJ32_04010</name>
</gene>
<evidence type="ECO:0000256" key="6">
    <source>
        <dbReference type="ARBA" id="ARBA00023163"/>
    </source>
</evidence>
<dbReference type="GO" id="GO:0005829">
    <property type="term" value="C:cytosol"/>
    <property type="evidence" value="ECO:0007669"/>
    <property type="project" value="TreeGrafter"/>
</dbReference>
<evidence type="ECO:0000256" key="8">
    <source>
        <dbReference type="PROSITE-ProRule" id="PRU00169"/>
    </source>
</evidence>
<reference evidence="11 12" key="1">
    <citation type="submission" date="2019-08" db="EMBL/GenBank/DDBJ databases">
        <title>Calorimonas adulescens gen. nov., sp. nov., an anaerobic thermophilic bacterium from Sakhalin hot spring.</title>
        <authorList>
            <person name="Khomyakova M.A."/>
            <person name="Merkel A.Y."/>
            <person name="Novikov A."/>
            <person name="Bonch-Osmolovskaya E.A."/>
            <person name="Slobodkin A.I."/>
        </authorList>
    </citation>
    <scope>NUCLEOTIDE SEQUENCE [LARGE SCALE GENOMIC DNA]</scope>
    <source>
        <strain evidence="11 12">A05MB</strain>
    </source>
</reference>
<dbReference type="InterPro" id="IPR029787">
    <property type="entry name" value="Nucleotide_cyclase"/>
</dbReference>
<feature type="domain" description="GGDEF" evidence="10">
    <location>
        <begin position="156"/>
        <end position="310"/>
    </location>
</feature>
<dbReference type="AlphaFoldDB" id="A0A5D8QDL1"/>
<evidence type="ECO:0000313" key="11">
    <source>
        <dbReference type="EMBL" id="TZE82770.1"/>
    </source>
</evidence>
<dbReference type="InterPro" id="IPR000160">
    <property type="entry name" value="GGDEF_dom"/>
</dbReference>
<dbReference type="PROSITE" id="PS50110">
    <property type="entry name" value="RESPONSE_REGULATORY"/>
    <property type="match status" value="1"/>
</dbReference>
<dbReference type="SMART" id="SM00448">
    <property type="entry name" value="REC"/>
    <property type="match status" value="1"/>
</dbReference>
<keyword evidence="3" id="KW-0902">Two-component regulatory system</keyword>
<dbReference type="InterPro" id="IPR011006">
    <property type="entry name" value="CheY-like_superfamily"/>
</dbReference>
<dbReference type="InterPro" id="IPR001789">
    <property type="entry name" value="Sig_transdc_resp-reg_receiver"/>
</dbReference>
<evidence type="ECO:0000256" key="3">
    <source>
        <dbReference type="ARBA" id="ARBA00023012"/>
    </source>
</evidence>
<evidence type="ECO:0000256" key="2">
    <source>
        <dbReference type="ARBA" id="ARBA00022553"/>
    </source>
</evidence>
<evidence type="ECO:0000259" key="9">
    <source>
        <dbReference type="PROSITE" id="PS50110"/>
    </source>
</evidence>
<keyword evidence="2 8" id="KW-0597">Phosphoprotein</keyword>
<dbReference type="Pfam" id="PF00072">
    <property type="entry name" value="Response_reg"/>
    <property type="match status" value="1"/>
</dbReference>
<evidence type="ECO:0000256" key="4">
    <source>
        <dbReference type="ARBA" id="ARBA00023015"/>
    </source>
</evidence>
<keyword evidence="5" id="KW-0238">DNA-binding</keyword>
<dbReference type="Gene3D" id="3.30.70.270">
    <property type="match status" value="1"/>
</dbReference>
<dbReference type="GO" id="GO:0032993">
    <property type="term" value="C:protein-DNA complex"/>
    <property type="evidence" value="ECO:0007669"/>
    <property type="project" value="TreeGrafter"/>
</dbReference>
<comment type="caution">
    <text evidence="11">The sequence shown here is derived from an EMBL/GenBank/DDBJ whole genome shotgun (WGS) entry which is preliminary data.</text>
</comment>
<evidence type="ECO:0000256" key="5">
    <source>
        <dbReference type="ARBA" id="ARBA00023125"/>
    </source>
</evidence>
<dbReference type="NCBIfam" id="TIGR00254">
    <property type="entry name" value="GGDEF"/>
    <property type="match status" value="1"/>
</dbReference>
<evidence type="ECO:0000256" key="1">
    <source>
        <dbReference type="ARBA" id="ARBA00018672"/>
    </source>
</evidence>
<feature type="modified residue" description="4-aspartylphosphate" evidence="8">
    <location>
        <position position="56"/>
    </location>
</feature>
<name>A0A5D8QDL1_9THEO</name>